<dbReference type="RefSeq" id="WP_015076925.1">
    <property type="nucleotide sequence ID" value="NC_019425.2"/>
</dbReference>
<sequence length="201" mass="23768">MKKKELTIGLFFVVLSLFAIGSAFYFKASELDLQREVTRWEKQFKVAEQDKKDLKADNELLSSIDVENNKNIIEYVGNESEVKKIHNQFVEATFSYDKASQRNKQMIPFIPEEQVKDLGLDKELDGAEVDIFARLAQQTDYIRHIDDNEIEIMSRITIDYNQTQGNKQYVLFTVNYRKNGNNQWKVYNIRFQDDRYNQEIK</sequence>
<accession>K8E5A6</accession>
<evidence type="ECO:0000313" key="1">
    <source>
        <dbReference type="EMBL" id="CCO11799.2"/>
    </source>
</evidence>
<dbReference type="KEGG" id="cml:BN424_2359"/>
<protein>
    <submittedName>
        <fullName evidence="1">Uncharacterized protein</fullName>
    </submittedName>
</protein>
<evidence type="ECO:0000313" key="2">
    <source>
        <dbReference type="Proteomes" id="UP000000212"/>
    </source>
</evidence>
<dbReference type="STRING" id="1234679.BN424_2359"/>
<dbReference type="Proteomes" id="UP000000212">
    <property type="component" value="Chromosome"/>
</dbReference>
<proteinExistence type="predicted"/>
<name>K8E5A6_CARML</name>
<reference evidence="2" key="1">
    <citation type="journal article" date="2013" name="Genome Announc.">
        <title>Complete Chromosome Sequence of Carnobacterium maltaromaticum LMA 28.</title>
        <authorList>
            <person name="Cailliez-Grimal C."/>
            <person name="Chaillou S."/>
            <person name="Anba-Mondoloni J."/>
            <person name="Loux V."/>
            <person name="Afzal M.I."/>
            <person name="Rahman A."/>
            <person name="Kergourlay G."/>
            <person name="Champomier-Verges M.C."/>
            <person name="Zagorec M."/>
            <person name="Dalgaard P."/>
            <person name="Leisner J.J."/>
            <person name="Prevost H."/>
            <person name="Revol-Junelles A.M."/>
            <person name="Borges F."/>
        </authorList>
    </citation>
    <scope>NUCLEOTIDE SEQUENCE</scope>
    <source>
        <strain evidence="2">LMA28</strain>
    </source>
</reference>
<dbReference type="AlphaFoldDB" id="K8E5A6"/>
<gene>
    <name evidence="1" type="ORF">BN424_2359</name>
</gene>
<keyword evidence="2" id="KW-1185">Reference proteome</keyword>
<dbReference type="HOGENOM" id="CLU_1358409_0_0_9"/>
<dbReference type="EMBL" id="HE999757">
    <property type="protein sequence ID" value="CCO11799.2"/>
    <property type="molecule type" value="Genomic_DNA"/>
</dbReference>
<organism evidence="1 2">
    <name type="scientific">Carnobacterium maltaromaticum LMA28</name>
    <dbReference type="NCBI Taxonomy" id="1234679"/>
    <lineage>
        <taxon>Bacteria</taxon>
        <taxon>Bacillati</taxon>
        <taxon>Bacillota</taxon>
        <taxon>Bacilli</taxon>
        <taxon>Lactobacillales</taxon>
        <taxon>Carnobacteriaceae</taxon>
        <taxon>Carnobacterium</taxon>
    </lineage>
</organism>